<reference evidence="8 9" key="1">
    <citation type="journal article" date="2018" name="Mol. Biol. Evol.">
        <title>Analysis of the draft genome of the red seaweed Gracilariopsis chorda provides insights into genome size evolution in Rhodophyta.</title>
        <authorList>
            <person name="Lee J."/>
            <person name="Yang E.C."/>
            <person name="Graf L."/>
            <person name="Yang J.H."/>
            <person name="Qiu H."/>
            <person name="Zel Zion U."/>
            <person name="Chan C.X."/>
            <person name="Stephens T.G."/>
            <person name="Weber A.P.M."/>
            <person name="Boo G.H."/>
            <person name="Boo S.M."/>
            <person name="Kim K.M."/>
            <person name="Shin Y."/>
            <person name="Jung M."/>
            <person name="Lee S.J."/>
            <person name="Yim H.S."/>
            <person name="Lee J.H."/>
            <person name="Bhattacharya D."/>
            <person name="Yoon H.S."/>
        </authorList>
    </citation>
    <scope>NUCLEOTIDE SEQUENCE [LARGE SCALE GENOMIC DNA]</scope>
    <source>
        <strain evidence="8 9">SKKU-2015</strain>
        <tissue evidence="8">Whole body</tissue>
    </source>
</reference>
<dbReference type="Pfam" id="PF01678">
    <property type="entry name" value="DAP_epimerase"/>
    <property type="match status" value="2"/>
</dbReference>
<evidence type="ECO:0000256" key="5">
    <source>
        <dbReference type="ARBA" id="ARBA00023154"/>
    </source>
</evidence>
<evidence type="ECO:0000313" key="8">
    <source>
        <dbReference type="EMBL" id="PXF41732.1"/>
    </source>
</evidence>
<dbReference type="UniPathway" id="UPA00034">
    <property type="reaction ID" value="UER00025"/>
</dbReference>
<dbReference type="HAMAP" id="MF_00197">
    <property type="entry name" value="DAP_epimerase"/>
    <property type="match status" value="1"/>
</dbReference>
<name>A0A2V3II36_9FLOR</name>
<dbReference type="Gene3D" id="3.10.310.10">
    <property type="entry name" value="Diaminopimelate Epimerase, Chain A, domain 1"/>
    <property type="match status" value="2"/>
</dbReference>
<dbReference type="EC" id="5.1.1.7" evidence="3"/>
<evidence type="ECO:0000256" key="4">
    <source>
        <dbReference type="ARBA" id="ARBA00022605"/>
    </source>
</evidence>
<keyword evidence="4" id="KW-0028">Amino-acid biosynthesis</keyword>
<dbReference type="GO" id="GO:0009089">
    <property type="term" value="P:lysine biosynthetic process via diaminopimelate"/>
    <property type="evidence" value="ECO:0007669"/>
    <property type="project" value="UniProtKB-UniPathway"/>
</dbReference>
<gene>
    <name evidence="8" type="ORF">BWQ96_08521</name>
</gene>
<evidence type="ECO:0000256" key="1">
    <source>
        <dbReference type="ARBA" id="ARBA00005196"/>
    </source>
</evidence>
<keyword evidence="9" id="KW-1185">Reference proteome</keyword>
<dbReference type="Proteomes" id="UP000247409">
    <property type="component" value="Unassembled WGS sequence"/>
</dbReference>
<dbReference type="GO" id="GO:0005829">
    <property type="term" value="C:cytosol"/>
    <property type="evidence" value="ECO:0007669"/>
    <property type="project" value="TreeGrafter"/>
</dbReference>
<dbReference type="NCBIfam" id="TIGR00652">
    <property type="entry name" value="DapF"/>
    <property type="match status" value="1"/>
</dbReference>
<accession>A0A2V3II36</accession>
<dbReference type="OrthoDB" id="4768at2759"/>
<dbReference type="AlphaFoldDB" id="A0A2V3II36"/>
<evidence type="ECO:0000256" key="6">
    <source>
        <dbReference type="ARBA" id="ARBA00023235"/>
    </source>
</evidence>
<dbReference type="STRING" id="448386.A0A2V3II36"/>
<protein>
    <recommendedName>
        <fullName evidence="3">diaminopimelate epimerase</fullName>
        <ecNumber evidence="3">5.1.1.7</ecNumber>
    </recommendedName>
</protein>
<comment type="catalytic activity">
    <reaction evidence="7">
        <text>(2S,6S)-2,6-diaminopimelate = meso-2,6-diaminopimelate</text>
        <dbReference type="Rhea" id="RHEA:15393"/>
        <dbReference type="ChEBI" id="CHEBI:57609"/>
        <dbReference type="ChEBI" id="CHEBI:57791"/>
        <dbReference type="EC" id="5.1.1.7"/>
    </reaction>
</comment>
<sequence length="320" mass="34723">MYSRSALTPPTSQILGFASAAAIHNRSHFLSNASCSFQRPRVVSTRSRNRNFVHANIASMTAFRKYHGLGNDFVLIDNRHDAAPVLTPVEAEKVCNRNTGVGADGVIFLLPPSNPSSDFGMRLYNSDGTEPEMCGNGIRCLARFAADLGLHGKTPGKYVVDTGAGEIVPEMEPGSEEVRVDMGTPILEPQNVPTKLNTTEANGYQDVLKGVAGRDWTFVCVSMGNPHAITFVTKKEYDDMDSRLEAVGPDFENHSVFPQRTNTEFVFERSKTEFDMLVWERGAGRTMACGTGACAVLVAAVLTGRADKDVPVIIHLPGVT</sequence>
<keyword evidence="6" id="KW-0413">Isomerase</keyword>
<dbReference type="PANTHER" id="PTHR31689">
    <property type="entry name" value="DIAMINOPIMELATE EPIMERASE, CHLOROPLASTIC"/>
    <property type="match status" value="1"/>
</dbReference>
<comment type="pathway">
    <text evidence="1">Amino-acid biosynthesis; L-lysine biosynthesis via DAP pathway; DL-2,6-diaminopimelate from LL-2,6-diaminopimelate: step 1/1.</text>
</comment>
<dbReference type="SUPFAM" id="SSF54506">
    <property type="entry name" value="Diaminopimelate epimerase-like"/>
    <property type="match status" value="1"/>
</dbReference>
<dbReference type="EMBL" id="NBIV01000198">
    <property type="protein sequence ID" value="PXF41732.1"/>
    <property type="molecule type" value="Genomic_DNA"/>
</dbReference>
<comment type="similarity">
    <text evidence="2">Belongs to the diaminopimelate epimerase family.</text>
</comment>
<dbReference type="PANTHER" id="PTHR31689:SF0">
    <property type="entry name" value="DIAMINOPIMELATE EPIMERASE"/>
    <property type="match status" value="1"/>
</dbReference>
<keyword evidence="5" id="KW-0457">Lysine biosynthesis</keyword>
<evidence type="ECO:0000256" key="3">
    <source>
        <dbReference type="ARBA" id="ARBA00013080"/>
    </source>
</evidence>
<dbReference type="InterPro" id="IPR018510">
    <property type="entry name" value="DAP_epimerase_AS"/>
</dbReference>
<dbReference type="PROSITE" id="PS01326">
    <property type="entry name" value="DAP_EPIMERASE"/>
    <property type="match status" value="1"/>
</dbReference>
<dbReference type="InterPro" id="IPR001653">
    <property type="entry name" value="DAP_epimerase_DapF"/>
</dbReference>
<comment type="caution">
    <text evidence="8">The sequence shown here is derived from an EMBL/GenBank/DDBJ whole genome shotgun (WGS) entry which is preliminary data.</text>
</comment>
<evidence type="ECO:0000313" key="9">
    <source>
        <dbReference type="Proteomes" id="UP000247409"/>
    </source>
</evidence>
<dbReference type="GO" id="GO:0008837">
    <property type="term" value="F:diaminopimelate epimerase activity"/>
    <property type="evidence" value="ECO:0007669"/>
    <property type="project" value="UniProtKB-EC"/>
</dbReference>
<organism evidence="8 9">
    <name type="scientific">Gracilariopsis chorda</name>
    <dbReference type="NCBI Taxonomy" id="448386"/>
    <lineage>
        <taxon>Eukaryota</taxon>
        <taxon>Rhodophyta</taxon>
        <taxon>Florideophyceae</taxon>
        <taxon>Rhodymeniophycidae</taxon>
        <taxon>Gracilariales</taxon>
        <taxon>Gracilariaceae</taxon>
        <taxon>Gracilariopsis</taxon>
    </lineage>
</organism>
<evidence type="ECO:0000256" key="2">
    <source>
        <dbReference type="ARBA" id="ARBA00010219"/>
    </source>
</evidence>
<proteinExistence type="inferred from homology"/>
<evidence type="ECO:0000256" key="7">
    <source>
        <dbReference type="ARBA" id="ARBA00051712"/>
    </source>
</evidence>